<dbReference type="AlphaFoldDB" id="A0A3N4LXM5"/>
<dbReference type="SUPFAM" id="SSF57701">
    <property type="entry name" value="Zn2/Cys6 DNA-binding domain"/>
    <property type="match status" value="1"/>
</dbReference>
<keyword evidence="9" id="KW-1185">Reference proteome</keyword>
<evidence type="ECO:0000256" key="4">
    <source>
        <dbReference type="PROSITE-ProRule" id="PRU00176"/>
    </source>
</evidence>
<dbReference type="GO" id="GO:0005634">
    <property type="term" value="C:nucleus"/>
    <property type="evidence" value="ECO:0007669"/>
    <property type="project" value="UniProtKB-SubCell"/>
</dbReference>
<dbReference type="Proteomes" id="UP000267821">
    <property type="component" value="Unassembled WGS sequence"/>
</dbReference>
<feature type="compositionally biased region" description="Polar residues" evidence="5">
    <location>
        <begin position="701"/>
        <end position="712"/>
    </location>
</feature>
<dbReference type="GO" id="GO:0006351">
    <property type="term" value="P:DNA-templated transcription"/>
    <property type="evidence" value="ECO:0007669"/>
    <property type="project" value="InterPro"/>
</dbReference>
<evidence type="ECO:0000259" key="6">
    <source>
        <dbReference type="PROSITE" id="PS50048"/>
    </source>
</evidence>
<dbReference type="PANTHER" id="PTHR31001:SF40">
    <property type="entry name" value="ZN(II)2CYS6 TRANSCRIPTION FACTOR (EUROFUNG)"/>
    <property type="match status" value="1"/>
</dbReference>
<dbReference type="InterPro" id="IPR012677">
    <property type="entry name" value="Nucleotide-bd_a/b_plait_sf"/>
</dbReference>
<dbReference type="InterPro" id="IPR050613">
    <property type="entry name" value="Sec_Metabolite_Reg"/>
</dbReference>
<protein>
    <recommendedName>
        <fullName evidence="10">Zn(2)-C6 fungal-type domain-containing protein</fullName>
    </recommendedName>
</protein>
<feature type="compositionally biased region" description="Basic and acidic residues" evidence="5">
    <location>
        <begin position="715"/>
        <end position="724"/>
    </location>
</feature>
<dbReference type="GO" id="GO:0008270">
    <property type="term" value="F:zinc ion binding"/>
    <property type="evidence" value="ECO:0007669"/>
    <property type="project" value="InterPro"/>
</dbReference>
<keyword evidence="3" id="KW-0539">Nucleus</keyword>
<dbReference type="Gene3D" id="3.30.70.330">
    <property type="match status" value="2"/>
</dbReference>
<dbReference type="CDD" id="cd00590">
    <property type="entry name" value="RRM_SF"/>
    <property type="match status" value="1"/>
</dbReference>
<dbReference type="SUPFAM" id="SSF54928">
    <property type="entry name" value="RNA-binding domain, RBD"/>
    <property type="match status" value="1"/>
</dbReference>
<dbReference type="Gene3D" id="4.10.240.10">
    <property type="entry name" value="Zn(2)-C6 fungal-type DNA-binding domain"/>
    <property type="match status" value="1"/>
</dbReference>
<dbReference type="InterPro" id="IPR001138">
    <property type="entry name" value="Zn2Cys6_DnaBD"/>
</dbReference>
<dbReference type="InterPro" id="IPR003954">
    <property type="entry name" value="RRM_euk-type"/>
</dbReference>
<dbReference type="Pfam" id="PF04082">
    <property type="entry name" value="Fungal_trans"/>
    <property type="match status" value="1"/>
</dbReference>
<dbReference type="PROSITE" id="PS50048">
    <property type="entry name" value="ZN2_CY6_FUNGAL_2"/>
    <property type="match status" value="1"/>
</dbReference>
<dbReference type="CDD" id="cd00067">
    <property type="entry name" value="GAL4"/>
    <property type="match status" value="1"/>
</dbReference>
<dbReference type="InParanoid" id="A0A3N4LXM5"/>
<feature type="region of interest" description="Disordered" evidence="5">
    <location>
        <begin position="687"/>
        <end position="752"/>
    </location>
</feature>
<reference evidence="8 9" key="1">
    <citation type="journal article" date="2018" name="Nat. Ecol. Evol.">
        <title>Pezizomycetes genomes reveal the molecular basis of ectomycorrhizal truffle lifestyle.</title>
        <authorList>
            <person name="Murat C."/>
            <person name="Payen T."/>
            <person name="Noel B."/>
            <person name="Kuo A."/>
            <person name="Morin E."/>
            <person name="Chen J."/>
            <person name="Kohler A."/>
            <person name="Krizsan K."/>
            <person name="Balestrini R."/>
            <person name="Da Silva C."/>
            <person name="Montanini B."/>
            <person name="Hainaut M."/>
            <person name="Levati E."/>
            <person name="Barry K.W."/>
            <person name="Belfiori B."/>
            <person name="Cichocki N."/>
            <person name="Clum A."/>
            <person name="Dockter R.B."/>
            <person name="Fauchery L."/>
            <person name="Guy J."/>
            <person name="Iotti M."/>
            <person name="Le Tacon F."/>
            <person name="Lindquist E.A."/>
            <person name="Lipzen A."/>
            <person name="Malagnac F."/>
            <person name="Mello A."/>
            <person name="Molinier V."/>
            <person name="Miyauchi S."/>
            <person name="Poulain J."/>
            <person name="Riccioni C."/>
            <person name="Rubini A."/>
            <person name="Sitrit Y."/>
            <person name="Splivallo R."/>
            <person name="Traeger S."/>
            <person name="Wang M."/>
            <person name="Zifcakova L."/>
            <person name="Wipf D."/>
            <person name="Zambonelli A."/>
            <person name="Paolocci F."/>
            <person name="Nowrousian M."/>
            <person name="Ottonello S."/>
            <person name="Baldrian P."/>
            <person name="Spatafora J.W."/>
            <person name="Henrissat B."/>
            <person name="Nagy L.G."/>
            <person name="Aury J.M."/>
            <person name="Wincker P."/>
            <person name="Grigoriev I.V."/>
            <person name="Bonfante P."/>
            <person name="Martin F.M."/>
        </authorList>
    </citation>
    <scope>NUCLEOTIDE SEQUENCE [LARGE SCALE GENOMIC DNA]</scope>
    <source>
        <strain evidence="8 9">ATCC MYA-4762</strain>
    </source>
</reference>
<evidence type="ECO:0000256" key="2">
    <source>
        <dbReference type="ARBA" id="ARBA00022723"/>
    </source>
</evidence>
<feature type="domain" description="RRM" evidence="7">
    <location>
        <begin position="924"/>
        <end position="1001"/>
    </location>
</feature>
<dbReference type="InterPro" id="IPR000504">
    <property type="entry name" value="RRM_dom"/>
</dbReference>
<dbReference type="GO" id="GO:0003723">
    <property type="term" value="F:RNA binding"/>
    <property type="evidence" value="ECO:0007669"/>
    <property type="project" value="UniProtKB-UniRule"/>
</dbReference>
<accession>A0A3N4LXM5</accession>
<gene>
    <name evidence="8" type="ORF">L211DRAFT_865781</name>
</gene>
<dbReference type="PROSITE" id="PS00463">
    <property type="entry name" value="ZN2_CY6_FUNGAL_1"/>
    <property type="match status" value="1"/>
</dbReference>
<name>A0A3N4LXM5_9PEZI</name>
<evidence type="ECO:0008006" key="10">
    <source>
        <dbReference type="Google" id="ProtNLM"/>
    </source>
</evidence>
<dbReference type="GO" id="GO:0003677">
    <property type="term" value="F:DNA binding"/>
    <property type="evidence" value="ECO:0007669"/>
    <property type="project" value="InterPro"/>
</dbReference>
<dbReference type="SMART" id="SM00906">
    <property type="entry name" value="Fungal_trans"/>
    <property type="match status" value="1"/>
</dbReference>
<dbReference type="STRING" id="1051890.A0A3N4LXM5"/>
<dbReference type="PROSITE" id="PS50102">
    <property type="entry name" value="RRM"/>
    <property type="match status" value="2"/>
</dbReference>
<organism evidence="8 9">
    <name type="scientific">Terfezia boudieri ATCC MYA-4762</name>
    <dbReference type="NCBI Taxonomy" id="1051890"/>
    <lineage>
        <taxon>Eukaryota</taxon>
        <taxon>Fungi</taxon>
        <taxon>Dikarya</taxon>
        <taxon>Ascomycota</taxon>
        <taxon>Pezizomycotina</taxon>
        <taxon>Pezizomycetes</taxon>
        <taxon>Pezizales</taxon>
        <taxon>Pezizaceae</taxon>
        <taxon>Terfezia</taxon>
    </lineage>
</organism>
<keyword evidence="4" id="KW-0694">RNA-binding</keyword>
<dbReference type="OrthoDB" id="762982at2759"/>
<dbReference type="EMBL" id="ML121531">
    <property type="protein sequence ID" value="RPB27656.1"/>
    <property type="molecule type" value="Genomic_DNA"/>
</dbReference>
<dbReference type="PANTHER" id="PTHR31001">
    <property type="entry name" value="UNCHARACTERIZED TRANSCRIPTIONAL REGULATORY PROTEIN"/>
    <property type="match status" value="1"/>
</dbReference>
<dbReference type="InterPro" id="IPR036864">
    <property type="entry name" value="Zn2-C6_fun-type_DNA-bd_sf"/>
</dbReference>
<evidence type="ECO:0000256" key="3">
    <source>
        <dbReference type="ARBA" id="ARBA00023242"/>
    </source>
</evidence>
<dbReference type="SMART" id="SM00361">
    <property type="entry name" value="RRM_1"/>
    <property type="match status" value="2"/>
</dbReference>
<dbReference type="CDD" id="cd12148">
    <property type="entry name" value="fungal_TF_MHR"/>
    <property type="match status" value="1"/>
</dbReference>
<proteinExistence type="predicted"/>
<dbReference type="InterPro" id="IPR035979">
    <property type="entry name" value="RBD_domain_sf"/>
</dbReference>
<dbReference type="SMART" id="SM00360">
    <property type="entry name" value="RRM"/>
    <property type="match status" value="2"/>
</dbReference>
<feature type="region of interest" description="Disordered" evidence="5">
    <location>
        <begin position="1"/>
        <end position="20"/>
    </location>
</feature>
<dbReference type="GO" id="GO:0000981">
    <property type="term" value="F:DNA-binding transcription factor activity, RNA polymerase II-specific"/>
    <property type="evidence" value="ECO:0007669"/>
    <property type="project" value="InterPro"/>
</dbReference>
<dbReference type="Pfam" id="PF00172">
    <property type="entry name" value="Zn_clus"/>
    <property type="match status" value="1"/>
</dbReference>
<dbReference type="Pfam" id="PF00076">
    <property type="entry name" value="RRM_1"/>
    <property type="match status" value="2"/>
</dbReference>
<feature type="domain" description="RRM" evidence="7">
    <location>
        <begin position="1014"/>
        <end position="1092"/>
    </location>
</feature>
<sequence length="1106" mass="124926">MSSASPSIPGQWPDHGSFRVEKKKRNRIPVSCGPCRNRKLRCNRHTPCENCIKRNDVDSCSYASSCGRRRKLQASGSFGSSDEMQSRIDRLESLVLSLMHSKQEHSFSGSESSVRYSSVGRTKSSALNEMDDGDEYDYEDHAMVTDTVTKENGIKSDSDSQIEEVRHALGVMQVGKGLSYFRGETHINTILQEISEIKAFYQQTKDNKALNAVDHAETFPFAAGARFSKEELIELIPPKPVTDCVVDNYFVWHDPLFHVIHKPGFFREYDEFWRNPQSADPLWLALLFITMHQSWKLFAFSGNGPAEYQSQATELANEYRHASEAALIVGEFTKKKSYHYNSLRTLYLMCASGSYGPDHTWLLMGWVVRIAMVMGLHRDGEQYGLPPFEIEIRRRLWTSLLCMDYVYSIQIGLPSMIRNMDFDTKVPNNFEDDELTEDLKEMPTPHGFERRTDITYLIFKVGLIRTYGEIVAHANAIGPRPSYDEVRKFDAELRNTFACLPDHFRLQKPLDGTTTPEATQPILLEFLYHKAIVTLHRPYASRARANPKYNYSRKELIASCIAMMNHQFSMREFDDARLKLIRLITCGIASYDFAHAAISLCVDVWECLKAGELEAQPQVGEVNPRTIIEVLERARSHYNPEKSRADPNSQKAHDIICTVLDKVQSLSRMKTKPQDQRAFPKAEYTALETSPGAATPETPLSMGSTQLETPQKGTPRKEKLDYNDSHMTPVKSEDGGSLAPKKSQKTSIGSNGTTSCRESILIPLRQTANGGRVYLFLHNYTIRTSNWGVIAQLQETKWRNMSVWFSPYKHLPPNSIYLCSRTRSYPSLVSIASQLLCKMFSLRIAARSTRLTAAVPSASKSQSALAVRCVSSVTRVPRLSTPSFFGVSQKRNYIDEALQSGPSDGMRISQRHRGPDGAPLQPTETLYVGNMQFDTTEEDLQEHFKSLGEIKGVKIIHDTRGLSKGFGYVQFANLADATRACEEMNNTVFNGRRLNVQYLAKPQNNKMGPNPPSKTLFIGNMNYEMTDEDINELFKDIRNCLDVRVAMDRRTGQPRGFAHADFADVDSAVAAKEKLLGRIFFGRALRVDFSASDRADRAGNSEDSQQ</sequence>
<evidence type="ECO:0000313" key="8">
    <source>
        <dbReference type="EMBL" id="RPB27656.1"/>
    </source>
</evidence>
<feature type="domain" description="Zn(2)-C6 fungal-type" evidence="6">
    <location>
        <begin position="31"/>
        <end position="62"/>
    </location>
</feature>
<dbReference type="SMART" id="SM00066">
    <property type="entry name" value="GAL4"/>
    <property type="match status" value="1"/>
</dbReference>
<keyword evidence="2" id="KW-0479">Metal-binding</keyword>
<evidence type="ECO:0000313" key="9">
    <source>
        <dbReference type="Proteomes" id="UP000267821"/>
    </source>
</evidence>
<evidence type="ECO:0000256" key="5">
    <source>
        <dbReference type="SAM" id="MobiDB-lite"/>
    </source>
</evidence>
<dbReference type="InterPro" id="IPR007219">
    <property type="entry name" value="XnlR_reg_dom"/>
</dbReference>
<evidence type="ECO:0000259" key="7">
    <source>
        <dbReference type="PROSITE" id="PS50102"/>
    </source>
</evidence>
<evidence type="ECO:0000256" key="1">
    <source>
        <dbReference type="ARBA" id="ARBA00004123"/>
    </source>
</evidence>
<comment type="subcellular location">
    <subcellularLocation>
        <location evidence="1">Nucleus</location>
    </subcellularLocation>
</comment>